<keyword evidence="1" id="KW-0012">Acyltransferase</keyword>
<dbReference type="EC" id="2.3.-.-" evidence="1"/>
<keyword evidence="1" id="KW-0808">Transferase</keyword>
<organism evidence="1 2">
    <name type="scientific">Massilia orientalis</name>
    <dbReference type="NCBI Taxonomy" id="3050128"/>
    <lineage>
        <taxon>Bacteria</taxon>
        <taxon>Pseudomonadati</taxon>
        <taxon>Pseudomonadota</taxon>
        <taxon>Betaproteobacteria</taxon>
        <taxon>Burkholderiales</taxon>
        <taxon>Oxalobacteraceae</taxon>
        <taxon>Telluria group</taxon>
        <taxon>Massilia</taxon>
    </lineage>
</organism>
<keyword evidence="2" id="KW-1185">Reference proteome</keyword>
<proteinExistence type="predicted"/>
<protein>
    <submittedName>
        <fullName evidence="1">Acyltransferase family protein</fullName>
        <ecNumber evidence="1">2.3.-.-</ecNumber>
    </submittedName>
</protein>
<name>A0ACC7MIV3_9BURK</name>
<evidence type="ECO:0000313" key="2">
    <source>
        <dbReference type="Proteomes" id="UP001168096"/>
    </source>
</evidence>
<dbReference type="Proteomes" id="UP001168096">
    <property type="component" value="Unassembled WGS sequence"/>
</dbReference>
<dbReference type="EMBL" id="JASNRB020000019">
    <property type="protein sequence ID" value="MFJ1471108.1"/>
    <property type="molecule type" value="Genomic_DNA"/>
</dbReference>
<evidence type="ECO:0000313" key="1">
    <source>
        <dbReference type="EMBL" id="MFJ1471108.1"/>
    </source>
</evidence>
<reference evidence="1" key="1">
    <citation type="submission" date="2024-11" db="EMBL/GenBank/DDBJ databases">
        <title>Description of Massilia orientalis sp. nov., isolated from rhizosphere soil of Ageratina adenophora.</title>
        <authorList>
            <person name="Wang Y."/>
        </authorList>
    </citation>
    <scope>NUCLEOTIDE SEQUENCE</scope>
    <source>
        <strain evidence="1">YIM B02787</strain>
    </source>
</reference>
<comment type="caution">
    <text evidence="1">The sequence shown here is derived from an EMBL/GenBank/DDBJ whole genome shotgun (WGS) entry which is preliminary data.</text>
</comment>
<accession>A0ACC7MIV3</accession>
<gene>
    <name evidence="1" type="ORF">QPK29_025600</name>
</gene>
<sequence>MENKATFSHSSNVLQPNLSVYLDLLRYFAALMVYLFHAGHFSHYRLPLFGTYGGLGVAVFFVLSGFVIAFSSTGKRRDIVDYFIARFARLWSVALPAILLTLVLDTVGQWLALSAYAPMQPYPAYKWIAASGITALFLNEIWFLDIWLGTNGPFWSLSYEFWYYAIFATLIYFRGWQRVAMAGLVMCIAGPGIIIAFPVWLLGVGLFHLLRKHVSADRTRLGLGALLVSIVCLTLYVMMGGSKIFTALPIAYPLVNLKSWGINFWPQSYVVGFLIALNIYGFARMQRVFRSPSEPTVRLVRTMAETSFGLYLFHYPLMYFCKAILAVAQVPQGTFYVLAIYIAPFVAATWLSLKCEPLKFVLSRILKTLFKRDKAQSAHGKDVPIVPDYPMAAPLATNDHERRLDI</sequence>